<dbReference type="Pfam" id="PF07584">
    <property type="entry name" value="BatA"/>
    <property type="match status" value="1"/>
</dbReference>
<dbReference type="InterPro" id="IPR002035">
    <property type="entry name" value="VWF_A"/>
</dbReference>
<sequence>MSFESPWFLLALLLIPLAVLAYLAAQRRSQRYATRFTNLEVLAAVMPGTSVLRRHLPAALLLLATAALIFGLARPHRSVAVPREQATIMLVTDASASMDAVDVKPSRLAAAKESARSFTSRVAKEIRLGLVTFDESATLVAPPTREHDTIRDGIDDISSGAGTATGDGLSTALEAIRRDGAGGRGKPPAAIVLLSDGKTTYGRDPVEVAREAKRRGIPINTVALGTDEGVVQIGPNTLAVPPDRETMKEIARVSGGRYSASRNEDQLKDIYARLGSRLANETEQQEITAAFAGGGLLLLLAGGLLSLRWSGRLP</sequence>
<evidence type="ECO:0000313" key="4">
    <source>
        <dbReference type="EMBL" id="CAA9483583.1"/>
    </source>
</evidence>
<dbReference type="InterPro" id="IPR011933">
    <property type="entry name" value="Double_TM_dom"/>
</dbReference>
<feature type="compositionally biased region" description="Basic and acidic residues" evidence="1">
    <location>
        <begin position="145"/>
        <end position="154"/>
    </location>
</feature>
<evidence type="ECO:0000256" key="2">
    <source>
        <dbReference type="SAM" id="Phobius"/>
    </source>
</evidence>
<proteinExistence type="predicted"/>
<reference evidence="4" key="1">
    <citation type="submission" date="2020-02" db="EMBL/GenBank/DDBJ databases">
        <authorList>
            <person name="Meier V. D."/>
        </authorList>
    </citation>
    <scope>NUCLEOTIDE SEQUENCE</scope>
    <source>
        <strain evidence="4">AVDCRST_MAG85</strain>
    </source>
</reference>
<protein>
    <recommendedName>
        <fullName evidence="3">VWFA domain-containing protein</fullName>
    </recommendedName>
</protein>
<evidence type="ECO:0000256" key="1">
    <source>
        <dbReference type="SAM" id="MobiDB-lite"/>
    </source>
</evidence>
<dbReference type="SUPFAM" id="SSF53300">
    <property type="entry name" value="vWA-like"/>
    <property type="match status" value="1"/>
</dbReference>
<feature type="domain" description="VWFA" evidence="3">
    <location>
        <begin position="87"/>
        <end position="274"/>
    </location>
</feature>
<keyword evidence="2" id="KW-1133">Transmembrane helix</keyword>
<keyword evidence="2" id="KW-0472">Membrane</keyword>
<feature type="transmembrane region" description="Helical" evidence="2">
    <location>
        <begin position="56"/>
        <end position="73"/>
    </location>
</feature>
<feature type="region of interest" description="Disordered" evidence="1">
    <location>
        <begin position="145"/>
        <end position="165"/>
    </location>
</feature>
<dbReference type="Pfam" id="PF00092">
    <property type="entry name" value="VWA"/>
    <property type="match status" value="1"/>
</dbReference>
<dbReference type="PANTHER" id="PTHR37947">
    <property type="entry name" value="BLL2462 PROTEIN"/>
    <property type="match status" value="1"/>
</dbReference>
<keyword evidence="2" id="KW-0812">Transmembrane</keyword>
<organism evidence="4">
    <name type="scientific">uncultured Solirubrobacteraceae bacterium</name>
    <dbReference type="NCBI Taxonomy" id="1162706"/>
    <lineage>
        <taxon>Bacteria</taxon>
        <taxon>Bacillati</taxon>
        <taxon>Actinomycetota</taxon>
        <taxon>Thermoleophilia</taxon>
        <taxon>Solirubrobacterales</taxon>
        <taxon>Solirubrobacteraceae</taxon>
        <taxon>environmental samples</taxon>
    </lineage>
</organism>
<dbReference type="AlphaFoldDB" id="A0A6J4S2R5"/>
<dbReference type="InterPro" id="IPR024163">
    <property type="entry name" value="Aerotolerance_reg_N"/>
</dbReference>
<evidence type="ECO:0000259" key="3">
    <source>
        <dbReference type="PROSITE" id="PS50234"/>
    </source>
</evidence>
<dbReference type="Gene3D" id="3.40.50.410">
    <property type="entry name" value="von Willebrand factor, type A domain"/>
    <property type="match status" value="1"/>
</dbReference>
<feature type="transmembrane region" description="Helical" evidence="2">
    <location>
        <begin position="287"/>
        <end position="307"/>
    </location>
</feature>
<name>A0A6J4S2R5_9ACTN</name>
<dbReference type="NCBIfam" id="TIGR02226">
    <property type="entry name" value="two_anch"/>
    <property type="match status" value="1"/>
</dbReference>
<dbReference type="PANTHER" id="PTHR37947:SF1">
    <property type="entry name" value="BLL2462 PROTEIN"/>
    <property type="match status" value="1"/>
</dbReference>
<feature type="transmembrane region" description="Helical" evidence="2">
    <location>
        <begin position="6"/>
        <end position="25"/>
    </location>
</feature>
<gene>
    <name evidence="4" type="ORF">AVDCRST_MAG85-821</name>
</gene>
<accession>A0A6J4S2R5</accession>
<dbReference type="SMART" id="SM00327">
    <property type="entry name" value="VWA"/>
    <property type="match status" value="1"/>
</dbReference>
<dbReference type="PROSITE" id="PS50234">
    <property type="entry name" value="VWFA"/>
    <property type="match status" value="1"/>
</dbReference>
<dbReference type="InterPro" id="IPR036465">
    <property type="entry name" value="vWFA_dom_sf"/>
</dbReference>
<dbReference type="EMBL" id="CADCVT010000090">
    <property type="protein sequence ID" value="CAA9483583.1"/>
    <property type="molecule type" value="Genomic_DNA"/>
</dbReference>